<sequence length="598" mass="69784">MNPAHRQRVSRKPSRQAGLGPSPAVPQNSRAHSPPKADYLKRFQDQPDANDDLFFEEVEYDDDLDDDFKTLKISDVDRWRQGLKEAGAKTLRPNLHQFVETEDDFDDFQDEFVDRNDHGLDYELENKRENHQRAHAQKKGGISPATRSSSSPMRRVSLSEYSENTNETDLTSELNGEEFENIDDIFGDEESGIYSSGGGQQNDIRAKQRLLKQQQHRQAEAQKEEEDLLRQWKGREEVNTLRIKDLNPVDLDKDALENERTINYEYTKDDFEDFEDGFELEPAVKFQPGTITKFGKLHAKISMPDVRQSSKAISQSKKFKSTMDLNHEMRQPSAFNSSNRVISKLDRIPSFYHKPKPDPAPKSKEEKDEAQINDIEKKKQQLLNKYMEFTVKQNKISRKNRQQAERPRNSKIGLVRNLNEVPVTTGNHRMKYDPVKKMWEGNNIDLVKFEKIRQKPSRPLLITANDFKSNNKDKKIQGNMIYDADQMRWINLEEEEDVFGEVSDLVTPDVRDRGVSTFTQRTTSTNSAVSVPSTTQELTRQEEFYIPIKVLEKFRKEESKIRKKTTHWFNKDETYKPHKSSGHDDFRWEIRKMVMDTD</sequence>
<dbReference type="EMBL" id="JASBWR010000080">
    <property type="protein sequence ID" value="KAJ9097959.1"/>
    <property type="molecule type" value="Genomic_DNA"/>
</dbReference>
<evidence type="ECO:0000313" key="2">
    <source>
        <dbReference type="Proteomes" id="UP001241377"/>
    </source>
</evidence>
<keyword evidence="2" id="KW-1185">Reference proteome</keyword>
<proteinExistence type="predicted"/>
<organism evidence="1 2">
    <name type="scientific">Naganishia cerealis</name>
    <dbReference type="NCBI Taxonomy" id="610337"/>
    <lineage>
        <taxon>Eukaryota</taxon>
        <taxon>Fungi</taxon>
        <taxon>Dikarya</taxon>
        <taxon>Basidiomycota</taxon>
        <taxon>Agaricomycotina</taxon>
        <taxon>Tremellomycetes</taxon>
        <taxon>Filobasidiales</taxon>
        <taxon>Filobasidiaceae</taxon>
        <taxon>Naganishia</taxon>
    </lineage>
</organism>
<dbReference type="Proteomes" id="UP001241377">
    <property type="component" value="Unassembled WGS sequence"/>
</dbReference>
<reference evidence="1" key="1">
    <citation type="submission" date="2023-04" db="EMBL/GenBank/DDBJ databases">
        <title>Draft Genome sequencing of Naganishia species isolated from polar environments using Oxford Nanopore Technology.</title>
        <authorList>
            <person name="Leo P."/>
            <person name="Venkateswaran K."/>
        </authorList>
    </citation>
    <scope>NUCLEOTIDE SEQUENCE</scope>
    <source>
        <strain evidence="1">MNA-CCFEE 5261</strain>
    </source>
</reference>
<name>A0ACC2VEY6_9TREE</name>
<accession>A0ACC2VEY6</accession>
<gene>
    <name evidence="1" type="ORF">QFC19_006509</name>
</gene>
<protein>
    <submittedName>
        <fullName evidence="1">Uncharacterized protein</fullName>
    </submittedName>
</protein>
<comment type="caution">
    <text evidence="1">The sequence shown here is derived from an EMBL/GenBank/DDBJ whole genome shotgun (WGS) entry which is preliminary data.</text>
</comment>
<evidence type="ECO:0000313" key="1">
    <source>
        <dbReference type="EMBL" id="KAJ9097959.1"/>
    </source>
</evidence>